<name>A0A1J0VYP2_9NOCA</name>
<gene>
    <name evidence="4" type="ORF">BOX37_27940</name>
</gene>
<dbReference type="OrthoDB" id="3201900at2"/>
<evidence type="ECO:0000313" key="5">
    <source>
        <dbReference type="Proteomes" id="UP000183810"/>
    </source>
</evidence>
<dbReference type="RefSeq" id="WP_071930295.1">
    <property type="nucleotide sequence ID" value="NZ_CP018082.1"/>
</dbReference>
<dbReference type="InterPro" id="IPR058748">
    <property type="entry name" value="PglY_5th"/>
</dbReference>
<dbReference type="Pfam" id="PF26382">
    <property type="entry name" value="BREX_PglY_6th"/>
    <property type="match status" value="1"/>
</dbReference>
<accession>A0A1J0VYP2</accession>
<feature type="domain" description="ATPase PglY C-terminal" evidence="3">
    <location>
        <begin position="993"/>
        <end position="1169"/>
    </location>
</feature>
<dbReference type="Proteomes" id="UP000183810">
    <property type="component" value="Chromosome"/>
</dbReference>
<feature type="domain" description="ATPase PglY 5th" evidence="2">
    <location>
        <begin position="847"/>
        <end position="950"/>
    </location>
</feature>
<evidence type="ECO:0000256" key="1">
    <source>
        <dbReference type="SAM" id="MobiDB-lite"/>
    </source>
</evidence>
<protein>
    <submittedName>
        <fullName evidence="4">Phage resistance protein</fullName>
    </submittedName>
</protein>
<dbReference type="AlphaFoldDB" id="A0A1J0VYP2"/>
<proteinExistence type="predicted"/>
<dbReference type="KEGG" id="nsl:BOX37_27940"/>
<keyword evidence="5" id="KW-1185">Reference proteome</keyword>
<evidence type="ECO:0000313" key="4">
    <source>
        <dbReference type="EMBL" id="APE37126.1"/>
    </source>
</evidence>
<evidence type="ECO:0000259" key="2">
    <source>
        <dbReference type="Pfam" id="PF26381"/>
    </source>
</evidence>
<feature type="region of interest" description="Disordered" evidence="1">
    <location>
        <begin position="1168"/>
        <end position="1219"/>
    </location>
</feature>
<organism evidence="4 5">
    <name type="scientific">Nocardia mangyaensis</name>
    <dbReference type="NCBI Taxonomy" id="2213200"/>
    <lineage>
        <taxon>Bacteria</taxon>
        <taxon>Bacillati</taxon>
        <taxon>Actinomycetota</taxon>
        <taxon>Actinomycetes</taxon>
        <taxon>Mycobacteriales</taxon>
        <taxon>Nocardiaceae</taxon>
        <taxon>Nocardia</taxon>
    </lineage>
</organism>
<dbReference type="InterPro" id="IPR058747">
    <property type="entry name" value="PglY_C"/>
</dbReference>
<dbReference type="EMBL" id="CP018082">
    <property type="protein sequence ID" value="APE37126.1"/>
    <property type="molecule type" value="Genomic_DNA"/>
</dbReference>
<sequence>MTLLRKLISIPTSVGDSDFVVKASEGADLTNYVVTDQLRLSFGEALTMVGHAVNTRRSQAKFLHGSFGSGKSHFMSVLREILRHNTAAREVPGLAEPIADADDWLQGRKVLCLTFHMLSARSVEQAVLEGYLNQITALHPEAELPAVHQSDSMLVNAAEHRKDLGDEKFFAKLAGGGAPNAPGTGLAAAVAKQHGWTPERYDAAVASPPGTKERDSLVSALTTAFYKGSVRSGEYLDLDTGLQVITRHAQSLSYDVVVLFLDELILWLSTRISDTTFVTTEGAKLNKLVESSDTARPLPLVSFVSRQRDLEEFLGPQVGGTERDVLAAVMRSVQGRFGSDIVLADTNLPEITERRLLRPGTAEVPAEQARGIIDQAFEAVRNNREVWDVLLSGAQYDDAGVGSDRLTFRRLYPFSPALVASLVALSQALQRERTALRVMTELLVQRRDRLAVNDLIGVAELFEPLVLRGELPDRAKLKQQFQAARDTYLQKLRPLVLALNNVTEAQSATSEDFQRDDRLVRTLLLGALVPEVPALHTLTASRLHALNFGSIKAPVPGWEAQIVIGQLTKLAADAGELQRTDGPDPVFSLKLSTVNYDRLLDLVPDRETTTGVLQSLVRDMVCAGIGIPSGEGTFGDLTYQRDWRGRRQQVIVTFANVRDNVNFPDSALYATGETWRVVVDYPFDIGGNRRDDLARIEQLDRGSRTVFWLPYFITEELHTRLTQLARINYLLGSGGNGDRLSNLATDWSVADRQAGKTYLQDRQRHLRAALSDGLRRAYGVVRAQATDTDVEPDDVGVLHTLAEGAALGDLRGGTFDAAFANLTADLLKWSYPGEPNLPEDERPVTRAELNKVLEYARGAAADEARRAKVETTSDKSTVKRISNHLRLGELTENIYVLNNNTCWWSNHLLQAAARAGYTDDYPVQVLRDLLERPARGFDRDLQNLILAVFALEQGLAWYQGTSRFAVQAVQQVTDALVLRRPAMPEPASWARAVERAKPIFGEALPGYLNPTTLAEFGTTIRRIAAQYHDPTVRLIEQLTEHAAILGIDADARTGRLATAKRVARVLRDINGESDDVVVVGLVAEADFGSADDIAASTAFKQAQRVCEALGRARWTLLSAMVDKAAADERAALIVTELRDAARREQNVAELSGALERAVTSTEQLLAMQPPPSITLPTTNPAQPIEPLVPSDSGKAVSDPEEHPKQSGGGTQPAVGRSREVTDKVAAQAVLGEIESLIAAGARVRISWEVLP</sequence>
<reference evidence="4" key="1">
    <citation type="submission" date="2016-11" db="EMBL/GenBank/DDBJ databases">
        <authorList>
            <person name="Jaros S."/>
            <person name="Januszkiewicz K."/>
            <person name="Wedrychowicz H."/>
        </authorList>
    </citation>
    <scope>NUCLEOTIDE SEQUENCE [LARGE SCALE GENOMIC DNA]</scope>
    <source>
        <strain evidence="4">Y48</strain>
    </source>
</reference>
<dbReference type="Pfam" id="PF26381">
    <property type="entry name" value="BREX_PglY_5th"/>
    <property type="match status" value="1"/>
</dbReference>
<evidence type="ECO:0000259" key="3">
    <source>
        <dbReference type="Pfam" id="PF26382"/>
    </source>
</evidence>